<dbReference type="OrthoDB" id="1577640at2759"/>
<dbReference type="InterPro" id="IPR036770">
    <property type="entry name" value="Ankyrin_rpt-contain_sf"/>
</dbReference>
<dbReference type="SMART" id="SM00355">
    <property type="entry name" value="ZnF_C2H2"/>
    <property type="match status" value="3"/>
</dbReference>
<dbReference type="SUPFAM" id="SSF48403">
    <property type="entry name" value="Ankyrin repeat"/>
    <property type="match status" value="1"/>
</dbReference>
<keyword evidence="1" id="KW-0677">Repeat</keyword>
<evidence type="ECO:0000256" key="1">
    <source>
        <dbReference type="ARBA" id="ARBA00022737"/>
    </source>
</evidence>
<protein>
    <submittedName>
        <fullName evidence="5">Zinc finger, C2H2-like</fullName>
    </submittedName>
</protein>
<sequence length="1131" mass="127816">MADPISITSLIIDISSIIPRLIAYAKGVRDASSDIRRLSEELFALKGILEHLHSEVEPPRPTKLGPLSLITPEPLMSILQKTNESLQVLLSDIKEPANKFKRVKQKLEWPFTQEQLNTHLTRLERVKSWLILVITSDSNSLQRDLHSEITSLAKSLEQDLKVRNDEMIRTAHEELSRWLAPVSPSSIHLQASNLRANHTGKWFIDGILNDWLWNDGTHRSIFVLLGKLVIELTFYSAHTVDELVRMSSNDHRLVFAYFYCKFDDTAFQEPVNILGSLLVQLSESIPSVLESIWPLFKATTKSSAYRRPIDIGAIEDAIIKISSGGKRVILLIDAINESVYKEIIIRSLLKISNLAPNLRILITGTANLIPGQHANVIHMNAEIVRDDIDVFIRFRLQQDETLRNLSTRLQDQIWTTILEGADGSFRWTQLSLETLGSLRTAKSIREALQTLPKTLRETYIHILERIPPSDWELSRNALFWLSFSKRSLTLPELSEAVILEKTCTYLDDDLRLVSPQILLDICQGLITQDEFRNVKLSHASIKDFLTSEWIRSSSVRYFSLNHETADQIIMRLSLTYLCLDNFLSGYTSSIDSIASREHEHPFLEYAAQFWATHGGSCSFDDRDYQLVNKFFNSQYLPRRGNFGVWVQALIPEVPTVAIETTNPLYYAASFGLVPIVKAILASVLSAEVDAPGGRYGSTPLFAACWRGNYETAELLLQAGADPYIVDTNSGLTIFSLPKSAEFSRLLATLHKGLENTAIGPGVKGKANIGECANPGPYSGQIPQHTARGNDTEGTEDNDSDIRSLVENPGLAMDFLAVSPLIDPTVEGFKKHILHLYPRLEPALVHRFASEQLRRYNVLVNFQRNHIDAVTNRSCRSGEYCFALGGGESSLQLPKDPSGLLQGMDVSRNSDRLSDMGETAAPVAEFPPAVPIPPVSLFPSQFECPICFQVKKFLKPSHWSKHVQADLQPFTCTFSDCSEDKSFKRKADWVRHETERRRQSEWWVCSYSDCSKKCFRKDNFVQHLVREHKMLEPKVKKSNDLTSERHSEVQRDLDIDRLWEIVEQCRQEIKQTSQESCRFCGNTFDNWKKLVVHMSKHLENLAMSVLGLVQQNGASDGFPLYQAGIAGRPSCD</sequence>
<dbReference type="Gene3D" id="1.25.40.20">
    <property type="entry name" value="Ankyrin repeat-containing domain"/>
    <property type="match status" value="1"/>
</dbReference>
<dbReference type="PANTHER" id="PTHR10039:SF16">
    <property type="entry name" value="GPI INOSITOL-DEACYLASE"/>
    <property type="match status" value="1"/>
</dbReference>
<dbReference type="Pfam" id="PF24883">
    <property type="entry name" value="NPHP3_N"/>
    <property type="match status" value="1"/>
</dbReference>
<dbReference type="AlphaFoldDB" id="W6Q7A4"/>
<evidence type="ECO:0000259" key="4">
    <source>
        <dbReference type="PROSITE" id="PS00028"/>
    </source>
</evidence>
<evidence type="ECO:0000256" key="3">
    <source>
        <dbReference type="SAM" id="MobiDB-lite"/>
    </source>
</evidence>
<evidence type="ECO:0000313" key="6">
    <source>
        <dbReference type="Proteomes" id="UP000030686"/>
    </source>
</evidence>
<dbReference type="PROSITE" id="PS00028">
    <property type="entry name" value="ZINC_FINGER_C2H2_1"/>
    <property type="match status" value="2"/>
</dbReference>
<dbReference type="InterPro" id="IPR013087">
    <property type="entry name" value="Znf_C2H2_type"/>
</dbReference>
<dbReference type="Pfam" id="PF12796">
    <property type="entry name" value="Ank_2"/>
    <property type="match status" value="1"/>
</dbReference>
<feature type="domain" description="C2H2-type" evidence="4">
    <location>
        <begin position="1004"/>
        <end position="1027"/>
    </location>
</feature>
<dbReference type="Pfam" id="PF26082">
    <property type="entry name" value="zf-C2H2_AcuF"/>
    <property type="match status" value="1"/>
</dbReference>
<proteinExistence type="predicted"/>
<dbReference type="Pfam" id="PF22939">
    <property type="entry name" value="WHD_GPIID"/>
    <property type="match status" value="1"/>
</dbReference>
<dbReference type="InterPro" id="IPR058925">
    <property type="entry name" value="zf-C2H2_AcuF"/>
</dbReference>
<dbReference type="Proteomes" id="UP000030686">
    <property type="component" value="Unassembled WGS sequence"/>
</dbReference>
<dbReference type="EMBL" id="HG792016">
    <property type="protein sequence ID" value="CDM30144.1"/>
    <property type="molecule type" value="Genomic_DNA"/>
</dbReference>
<dbReference type="PROSITE" id="PS50297">
    <property type="entry name" value="ANK_REP_REGION"/>
    <property type="match status" value="1"/>
</dbReference>
<gene>
    <name evidence="5" type="ORF">PROQFM164_S02g000293</name>
</gene>
<accession>W6Q7A4</accession>
<evidence type="ECO:0000313" key="5">
    <source>
        <dbReference type="EMBL" id="CDM30144.1"/>
    </source>
</evidence>
<evidence type="ECO:0000256" key="2">
    <source>
        <dbReference type="PROSITE-ProRule" id="PRU00023"/>
    </source>
</evidence>
<keyword evidence="2" id="KW-0040">ANK repeat</keyword>
<dbReference type="PANTHER" id="PTHR10039">
    <property type="entry name" value="AMELOGENIN"/>
    <property type="match status" value="1"/>
</dbReference>
<dbReference type="OMA" id="HASIKDF"/>
<dbReference type="InterPro" id="IPR054471">
    <property type="entry name" value="GPIID_WHD"/>
</dbReference>
<feature type="repeat" description="ANK" evidence="2">
    <location>
        <begin position="695"/>
        <end position="727"/>
    </location>
</feature>
<dbReference type="SMART" id="SM00248">
    <property type="entry name" value="ANK"/>
    <property type="match status" value="2"/>
</dbReference>
<keyword evidence="6" id="KW-1185">Reference proteome</keyword>
<name>W6Q7A4_PENRF</name>
<dbReference type="PROSITE" id="PS50088">
    <property type="entry name" value="ANK_REPEAT"/>
    <property type="match status" value="1"/>
</dbReference>
<feature type="region of interest" description="Disordered" evidence="3">
    <location>
        <begin position="775"/>
        <end position="799"/>
    </location>
</feature>
<feature type="domain" description="C2H2-type" evidence="4">
    <location>
        <begin position="1076"/>
        <end position="1096"/>
    </location>
</feature>
<dbReference type="InterPro" id="IPR056884">
    <property type="entry name" value="NPHP3-like_N"/>
</dbReference>
<reference evidence="5" key="1">
    <citation type="journal article" date="2014" name="Nat. Commun.">
        <title>Multiple recent horizontal transfers of a large genomic region in cheese making fungi.</title>
        <authorList>
            <person name="Cheeseman K."/>
            <person name="Ropars J."/>
            <person name="Renault P."/>
            <person name="Dupont J."/>
            <person name="Gouzy J."/>
            <person name="Branca A."/>
            <person name="Abraham A.L."/>
            <person name="Ceppi M."/>
            <person name="Conseiller E."/>
            <person name="Debuchy R."/>
            <person name="Malagnac F."/>
            <person name="Goarin A."/>
            <person name="Silar P."/>
            <person name="Lacoste S."/>
            <person name="Sallet E."/>
            <person name="Bensimon A."/>
            <person name="Giraud T."/>
            <person name="Brygoo Y."/>
        </authorList>
    </citation>
    <scope>NUCLEOTIDE SEQUENCE [LARGE SCALE GENOMIC DNA]</scope>
    <source>
        <strain evidence="5">FM164</strain>
    </source>
</reference>
<dbReference type="InterPro" id="IPR002110">
    <property type="entry name" value="Ankyrin_rpt"/>
</dbReference>
<organism evidence="5 6">
    <name type="scientific">Penicillium roqueforti (strain FM164)</name>
    <dbReference type="NCBI Taxonomy" id="1365484"/>
    <lineage>
        <taxon>Eukaryota</taxon>
        <taxon>Fungi</taxon>
        <taxon>Dikarya</taxon>
        <taxon>Ascomycota</taxon>
        <taxon>Pezizomycotina</taxon>
        <taxon>Eurotiomycetes</taxon>
        <taxon>Eurotiomycetidae</taxon>
        <taxon>Eurotiales</taxon>
        <taxon>Aspergillaceae</taxon>
        <taxon>Penicillium</taxon>
    </lineage>
</organism>
<dbReference type="STRING" id="1365484.W6Q7A4"/>